<dbReference type="EMBL" id="BGZK01001307">
    <property type="protein sequence ID" value="GBP76857.1"/>
    <property type="molecule type" value="Genomic_DNA"/>
</dbReference>
<evidence type="ECO:0000313" key="3">
    <source>
        <dbReference type="Proteomes" id="UP000299102"/>
    </source>
</evidence>
<protein>
    <submittedName>
        <fullName evidence="2">Uncharacterized protein</fullName>
    </submittedName>
</protein>
<evidence type="ECO:0000313" key="2">
    <source>
        <dbReference type="EMBL" id="GBP76857.1"/>
    </source>
</evidence>
<dbReference type="AlphaFoldDB" id="A0A4C1YR12"/>
<name>A0A4C1YR12_EUMVA</name>
<reference evidence="2 3" key="1">
    <citation type="journal article" date="2019" name="Commun. Biol.">
        <title>The bagworm genome reveals a unique fibroin gene that provides high tensile strength.</title>
        <authorList>
            <person name="Kono N."/>
            <person name="Nakamura H."/>
            <person name="Ohtoshi R."/>
            <person name="Tomita M."/>
            <person name="Numata K."/>
            <person name="Arakawa K."/>
        </authorList>
    </citation>
    <scope>NUCLEOTIDE SEQUENCE [LARGE SCALE GENOMIC DNA]</scope>
</reference>
<feature type="region of interest" description="Disordered" evidence="1">
    <location>
        <begin position="98"/>
        <end position="131"/>
    </location>
</feature>
<comment type="caution">
    <text evidence="2">The sequence shown here is derived from an EMBL/GenBank/DDBJ whole genome shotgun (WGS) entry which is preliminary data.</text>
</comment>
<dbReference type="Proteomes" id="UP000299102">
    <property type="component" value="Unassembled WGS sequence"/>
</dbReference>
<proteinExistence type="predicted"/>
<sequence length="150" mass="16844">MKSDTAKELSVRQTGIKNDRNYNRKVLRELPPPFRTPYRDYACSEVDSIIGSSRVRRSWRVSCRVPLKSALWLKYTYLRVSYRLLSIVLWRVAPSITGSRRGRPRPPRAGPMSLGVAGGLEPAAGGGAAPRDDKCLFEIMRSGPESRPLI</sequence>
<organism evidence="2 3">
    <name type="scientific">Eumeta variegata</name>
    <name type="common">Bagworm moth</name>
    <name type="synonym">Eumeta japonica</name>
    <dbReference type="NCBI Taxonomy" id="151549"/>
    <lineage>
        <taxon>Eukaryota</taxon>
        <taxon>Metazoa</taxon>
        <taxon>Ecdysozoa</taxon>
        <taxon>Arthropoda</taxon>
        <taxon>Hexapoda</taxon>
        <taxon>Insecta</taxon>
        <taxon>Pterygota</taxon>
        <taxon>Neoptera</taxon>
        <taxon>Endopterygota</taxon>
        <taxon>Lepidoptera</taxon>
        <taxon>Glossata</taxon>
        <taxon>Ditrysia</taxon>
        <taxon>Tineoidea</taxon>
        <taxon>Psychidae</taxon>
        <taxon>Oiketicinae</taxon>
        <taxon>Eumeta</taxon>
    </lineage>
</organism>
<evidence type="ECO:0000256" key="1">
    <source>
        <dbReference type="SAM" id="MobiDB-lite"/>
    </source>
</evidence>
<gene>
    <name evidence="2" type="ORF">EVAR_87244_1</name>
</gene>
<accession>A0A4C1YR12</accession>
<keyword evidence="3" id="KW-1185">Reference proteome</keyword>